<keyword evidence="1" id="KW-0175">Coiled coil</keyword>
<sequence>MENSSILEASTNIDELITGNTSEEKLQNAKEILEMMEKEIFRLRAELKRSEQTVKKLQDSLALQAQNQNNTSSSFLLPSEFKKNWEVLVQENILDVFSPFLGSHTLFVRLVQSLMKICMEFVENTIRCKMSEIKKLLGITNEETENLKKYLMKLFQDYCETAVPEIDFWEFLKVYKDKISDFIDEEHEEDFEYMITSDEFIEFVKKTHQLVLHIVFHDPSLDLNFPGKIEYITLEKPDEYYCIDGFPKNSPPCVIVVPAIMRGNFAYQGIKPAVLVITTEQMNEQKEKASQKSEKSDQDSLKSERSSKPPLKNCKSLNINLRSLSPQDKNQENPIFGLYYRYKTKINSMRSDEESQETPNKSPFKYSVDYMPSPKSISEDSTRSMIKGPDSIPISSATYYSRKKRREACTLCRPKLPCKKCSKNALLDIAKRIPSGAYSQKHTTPMRVYSSSFFESSNRNDRSYPMTSLLTRKLSEAAKKMDRKSSVKSKIVDKDTCMVM</sequence>
<feature type="coiled-coil region" evidence="1">
    <location>
        <begin position="19"/>
        <end position="67"/>
    </location>
</feature>
<evidence type="ECO:0000256" key="1">
    <source>
        <dbReference type="SAM" id="Coils"/>
    </source>
</evidence>
<dbReference type="AlphaFoldDB" id="A0AAU9IVU2"/>
<feature type="compositionally biased region" description="Basic and acidic residues" evidence="2">
    <location>
        <begin position="285"/>
        <end position="307"/>
    </location>
</feature>
<proteinExistence type="predicted"/>
<keyword evidence="4" id="KW-1185">Reference proteome</keyword>
<reference evidence="3" key="1">
    <citation type="submission" date="2021-09" db="EMBL/GenBank/DDBJ databases">
        <authorList>
            <consortium name="AG Swart"/>
            <person name="Singh M."/>
            <person name="Singh A."/>
            <person name="Seah K."/>
            <person name="Emmerich C."/>
        </authorList>
    </citation>
    <scope>NUCLEOTIDE SEQUENCE</scope>
    <source>
        <strain evidence="3">ATCC30299</strain>
    </source>
</reference>
<feature type="region of interest" description="Disordered" evidence="2">
    <location>
        <begin position="285"/>
        <end position="328"/>
    </location>
</feature>
<feature type="region of interest" description="Disordered" evidence="2">
    <location>
        <begin position="349"/>
        <end position="388"/>
    </location>
</feature>
<evidence type="ECO:0000313" key="4">
    <source>
        <dbReference type="Proteomes" id="UP001162131"/>
    </source>
</evidence>
<evidence type="ECO:0000313" key="3">
    <source>
        <dbReference type="EMBL" id="CAG9317828.1"/>
    </source>
</evidence>
<organism evidence="3 4">
    <name type="scientific">Blepharisma stoltei</name>
    <dbReference type="NCBI Taxonomy" id="1481888"/>
    <lineage>
        <taxon>Eukaryota</taxon>
        <taxon>Sar</taxon>
        <taxon>Alveolata</taxon>
        <taxon>Ciliophora</taxon>
        <taxon>Postciliodesmatophora</taxon>
        <taxon>Heterotrichea</taxon>
        <taxon>Heterotrichida</taxon>
        <taxon>Blepharismidae</taxon>
        <taxon>Blepharisma</taxon>
    </lineage>
</organism>
<accession>A0AAU9IVU2</accession>
<feature type="compositionally biased region" description="Polar residues" evidence="2">
    <location>
        <begin position="315"/>
        <end position="328"/>
    </location>
</feature>
<gene>
    <name evidence="3" type="ORF">BSTOLATCC_MIC19069</name>
</gene>
<evidence type="ECO:0000256" key="2">
    <source>
        <dbReference type="SAM" id="MobiDB-lite"/>
    </source>
</evidence>
<protein>
    <submittedName>
        <fullName evidence="3">Uncharacterized protein</fullName>
    </submittedName>
</protein>
<dbReference type="EMBL" id="CAJZBQ010000018">
    <property type="protein sequence ID" value="CAG9317828.1"/>
    <property type="molecule type" value="Genomic_DNA"/>
</dbReference>
<name>A0AAU9IVU2_9CILI</name>
<dbReference type="Proteomes" id="UP001162131">
    <property type="component" value="Unassembled WGS sequence"/>
</dbReference>
<comment type="caution">
    <text evidence="3">The sequence shown here is derived from an EMBL/GenBank/DDBJ whole genome shotgun (WGS) entry which is preliminary data.</text>
</comment>